<evidence type="ECO:0000256" key="6">
    <source>
        <dbReference type="ARBA" id="ARBA00022692"/>
    </source>
</evidence>
<evidence type="ECO:0000256" key="3">
    <source>
        <dbReference type="ARBA" id="ARBA00007931"/>
    </source>
</evidence>
<evidence type="ECO:0000313" key="16">
    <source>
        <dbReference type="Proteomes" id="UP000070174"/>
    </source>
</evidence>
<dbReference type="PATRIC" id="fig|54005.3.peg.773"/>
<evidence type="ECO:0000256" key="11">
    <source>
        <dbReference type="ARBA" id="ARBA00023049"/>
    </source>
</evidence>
<dbReference type="EMBL" id="LRQE01000024">
    <property type="protein sequence ID" value="KXA30778.1"/>
    <property type="molecule type" value="Genomic_DNA"/>
</dbReference>
<comment type="subcellular location">
    <subcellularLocation>
        <location evidence="2">Cell membrane</location>
        <topology evidence="2">Multi-pass membrane protein</topology>
    </subcellularLocation>
</comment>
<dbReference type="InterPro" id="IPR008915">
    <property type="entry name" value="Peptidase_M50"/>
</dbReference>
<dbReference type="PANTHER" id="PTHR35864:SF1">
    <property type="entry name" value="ZINC METALLOPROTEASE YWHC-RELATED"/>
    <property type="match status" value="1"/>
</dbReference>
<evidence type="ECO:0000256" key="8">
    <source>
        <dbReference type="ARBA" id="ARBA00022801"/>
    </source>
</evidence>
<name>A0A133PQ70_9FIRM</name>
<keyword evidence="12 13" id="KW-0472">Membrane</keyword>
<keyword evidence="10 13" id="KW-1133">Transmembrane helix</keyword>
<evidence type="ECO:0000256" key="2">
    <source>
        <dbReference type="ARBA" id="ARBA00004651"/>
    </source>
</evidence>
<reference evidence="15 16" key="1">
    <citation type="submission" date="2016-01" db="EMBL/GenBank/DDBJ databases">
        <authorList>
            <person name="Oliw E.H."/>
        </authorList>
    </citation>
    <scope>NUCLEOTIDE SEQUENCE [LARGE SCALE GENOMIC DNA]</scope>
    <source>
        <strain evidence="15 16">CMW7756A</strain>
    </source>
</reference>
<evidence type="ECO:0000256" key="12">
    <source>
        <dbReference type="ARBA" id="ARBA00023136"/>
    </source>
</evidence>
<accession>A0A133PQ70</accession>
<evidence type="ECO:0000256" key="7">
    <source>
        <dbReference type="ARBA" id="ARBA00022723"/>
    </source>
</evidence>
<keyword evidence="7" id="KW-0479">Metal-binding</keyword>
<comment type="cofactor">
    <cofactor evidence="1">
        <name>Zn(2+)</name>
        <dbReference type="ChEBI" id="CHEBI:29105"/>
    </cofactor>
</comment>
<keyword evidence="6 13" id="KW-0812">Transmembrane</keyword>
<keyword evidence="9" id="KW-0862">Zinc</keyword>
<protein>
    <submittedName>
        <fullName evidence="15">Peptidase, M50 family</fullName>
    </submittedName>
</protein>
<dbReference type="InterPro" id="IPR052348">
    <property type="entry name" value="Metallopeptidase_M50B"/>
</dbReference>
<feature type="transmembrane region" description="Helical" evidence="13">
    <location>
        <begin position="126"/>
        <end position="144"/>
    </location>
</feature>
<evidence type="ECO:0000313" key="15">
    <source>
        <dbReference type="EMBL" id="KXA30778.1"/>
    </source>
</evidence>
<feature type="transmembrane region" description="Helical" evidence="13">
    <location>
        <begin position="188"/>
        <end position="209"/>
    </location>
</feature>
<comment type="caution">
    <text evidence="15">The sequence shown here is derived from an EMBL/GenBank/DDBJ whole genome shotgun (WGS) entry which is preliminary data.</text>
</comment>
<feature type="transmembrane region" description="Helical" evidence="13">
    <location>
        <begin position="50"/>
        <end position="68"/>
    </location>
</feature>
<dbReference type="GO" id="GO:0008237">
    <property type="term" value="F:metallopeptidase activity"/>
    <property type="evidence" value="ECO:0007669"/>
    <property type="project" value="UniProtKB-KW"/>
</dbReference>
<dbReference type="AlphaFoldDB" id="A0A133PQ70"/>
<evidence type="ECO:0000256" key="5">
    <source>
        <dbReference type="ARBA" id="ARBA00022670"/>
    </source>
</evidence>
<proteinExistence type="inferred from homology"/>
<evidence type="ECO:0000256" key="1">
    <source>
        <dbReference type="ARBA" id="ARBA00001947"/>
    </source>
</evidence>
<keyword evidence="4" id="KW-1003">Cell membrane</keyword>
<evidence type="ECO:0000259" key="14">
    <source>
        <dbReference type="Pfam" id="PF02163"/>
    </source>
</evidence>
<keyword evidence="8" id="KW-0378">Hydrolase</keyword>
<evidence type="ECO:0000256" key="10">
    <source>
        <dbReference type="ARBA" id="ARBA00022989"/>
    </source>
</evidence>
<sequence>MNNLDIVSILINIIALMVAIIPHEIAHGYVAYLCGDTTAKDDGRLSLNPLHHIDPVGLISMVIFRFGWAKAVPINPYRFKGNRKVASLLVSLAGVFTNFVLGLISGIILVYLNYKSSALVPLFTSIFWYNIMLGVFNLVPLPPLDGSKVLATFLPESLEYKFYRYEKYFYFVLVIMIFSGLVDKFIGPIVYGIINGIISLGINLWNTILF</sequence>
<feature type="domain" description="Peptidase M50" evidence="14">
    <location>
        <begin position="105"/>
        <end position="178"/>
    </location>
</feature>
<dbReference type="GO" id="GO:0005886">
    <property type="term" value="C:plasma membrane"/>
    <property type="evidence" value="ECO:0007669"/>
    <property type="project" value="UniProtKB-SubCell"/>
</dbReference>
<keyword evidence="5" id="KW-0645">Protease</keyword>
<feature type="transmembrane region" description="Helical" evidence="13">
    <location>
        <begin position="88"/>
        <end position="114"/>
    </location>
</feature>
<dbReference type="GO" id="GO:0046872">
    <property type="term" value="F:metal ion binding"/>
    <property type="evidence" value="ECO:0007669"/>
    <property type="project" value="UniProtKB-KW"/>
</dbReference>
<dbReference type="CDD" id="cd06158">
    <property type="entry name" value="S2P-M50_like_1"/>
    <property type="match status" value="1"/>
</dbReference>
<evidence type="ECO:0000256" key="13">
    <source>
        <dbReference type="SAM" id="Phobius"/>
    </source>
</evidence>
<gene>
    <name evidence="15" type="ORF">HMPREF3229_00786</name>
</gene>
<dbReference type="GO" id="GO:0006508">
    <property type="term" value="P:proteolysis"/>
    <property type="evidence" value="ECO:0007669"/>
    <property type="project" value="UniProtKB-KW"/>
</dbReference>
<comment type="similarity">
    <text evidence="3">Belongs to the peptidase M50B family.</text>
</comment>
<dbReference type="InterPro" id="IPR044537">
    <property type="entry name" value="Rip2-like"/>
</dbReference>
<feature type="transmembrane region" description="Helical" evidence="13">
    <location>
        <begin position="7"/>
        <end position="30"/>
    </location>
</feature>
<organism evidence="15">
    <name type="scientific">Peptoniphilus harei</name>
    <dbReference type="NCBI Taxonomy" id="54005"/>
    <lineage>
        <taxon>Bacteria</taxon>
        <taxon>Bacillati</taxon>
        <taxon>Bacillota</taxon>
        <taxon>Tissierellia</taxon>
        <taxon>Tissierellales</taxon>
        <taxon>Peptoniphilaceae</taxon>
        <taxon>Peptoniphilus</taxon>
    </lineage>
</organism>
<dbReference type="RefSeq" id="WP_060799984.1">
    <property type="nucleotide sequence ID" value="NZ_JADNMH010000001.1"/>
</dbReference>
<dbReference type="Pfam" id="PF02163">
    <property type="entry name" value="Peptidase_M50"/>
    <property type="match status" value="1"/>
</dbReference>
<evidence type="ECO:0000256" key="9">
    <source>
        <dbReference type="ARBA" id="ARBA00022833"/>
    </source>
</evidence>
<evidence type="ECO:0000256" key="4">
    <source>
        <dbReference type="ARBA" id="ARBA00022475"/>
    </source>
</evidence>
<dbReference type="PANTHER" id="PTHR35864">
    <property type="entry name" value="ZINC METALLOPROTEASE MJ0611-RELATED"/>
    <property type="match status" value="1"/>
</dbReference>
<keyword evidence="11" id="KW-0482">Metalloprotease</keyword>
<dbReference type="Proteomes" id="UP000070174">
    <property type="component" value="Unassembled WGS sequence"/>
</dbReference>
<feature type="transmembrane region" description="Helical" evidence="13">
    <location>
        <begin position="165"/>
        <end position="182"/>
    </location>
</feature>